<keyword evidence="2" id="KW-1185">Reference proteome</keyword>
<dbReference type="EMBL" id="CM034391">
    <property type="protein sequence ID" value="KAJ0181401.1"/>
    <property type="molecule type" value="Genomic_DNA"/>
</dbReference>
<name>A0ACC1DC80_9NEOP</name>
<comment type="caution">
    <text evidence="1">The sequence shown here is derived from an EMBL/GenBank/DDBJ whole genome shotgun (WGS) entry which is preliminary data.</text>
</comment>
<dbReference type="Proteomes" id="UP000824533">
    <property type="component" value="Linkage Group LG05"/>
</dbReference>
<gene>
    <name evidence="1" type="ORF">K1T71_003486</name>
</gene>
<evidence type="ECO:0000313" key="2">
    <source>
        <dbReference type="Proteomes" id="UP000824533"/>
    </source>
</evidence>
<protein>
    <submittedName>
        <fullName evidence="1">Uncharacterized protein</fullName>
    </submittedName>
</protein>
<accession>A0ACC1DC80</accession>
<organism evidence="1 2">
    <name type="scientific">Dendrolimus kikuchii</name>
    <dbReference type="NCBI Taxonomy" id="765133"/>
    <lineage>
        <taxon>Eukaryota</taxon>
        <taxon>Metazoa</taxon>
        <taxon>Ecdysozoa</taxon>
        <taxon>Arthropoda</taxon>
        <taxon>Hexapoda</taxon>
        <taxon>Insecta</taxon>
        <taxon>Pterygota</taxon>
        <taxon>Neoptera</taxon>
        <taxon>Endopterygota</taxon>
        <taxon>Lepidoptera</taxon>
        <taxon>Glossata</taxon>
        <taxon>Ditrysia</taxon>
        <taxon>Bombycoidea</taxon>
        <taxon>Lasiocampidae</taxon>
        <taxon>Dendrolimus</taxon>
    </lineage>
</organism>
<proteinExistence type="predicted"/>
<reference evidence="1 2" key="1">
    <citation type="journal article" date="2021" name="Front. Genet.">
        <title>Chromosome-Level Genome Assembly Reveals Significant Gene Expansion in the Toll and IMD Signaling Pathways of Dendrolimus kikuchii.</title>
        <authorList>
            <person name="Zhou J."/>
            <person name="Wu P."/>
            <person name="Xiong Z."/>
            <person name="Liu N."/>
            <person name="Zhao N."/>
            <person name="Ji M."/>
            <person name="Qiu Y."/>
            <person name="Yang B."/>
        </authorList>
    </citation>
    <scope>NUCLEOTIDE SEQUENCE [LARGE SCALE GENOMIC DNA]</scope>
    <source>
        <strain evidence="1">Ann1</strain>
    </source>
</reference>
<sequence length="429" mass="50503">MKVSNTKTKANPCELHLCLRHLFLICRWIGFFPVEGLNRTNCDRIRFNLKSIYIIYFLLSSFSQLIKTFLTFYWFVTHYISLNNISVFIYNLIGLLSIIFLLKLARYWPTLVKMAADTESSLEDIRVSKNTAVKTRAISYVILSLAFVEHMLSMLYNLKMVTSCTIEDDYNVLLESYFKFKMAYVFKYVDYHIIYGILGEFFVFQITFLWSFTDVLIMCLSIYLSSYFQDLNTSIYSYKNKYLIPWSKMRLHYSRLVILLKKIDSHLCRFILTSVFCNLFFICLQLFNALQRNYPEYDLCDLTAIKRALDSPDYLLYYIFSCVFLVTRAFLLCLFAANVHSTARGPLLAVYDVPPSCYCMEVQRFQQQLRYTTIGLSGMCFYVTRKMILKVIGTIVTYELVLLQFNKRQAISIAMDKKNNITVFNSTEY</sequence>
<evidence type="ECO:0000313" key="1">
    <source>
        <dbReference type="EMBL" id="KAJ0181401.1"/>
    </source>
</evidence>